<protein>
    <submittedName>
        <fullName evidence="4">Putative assembly protein</fullName>
    </submittedName>
</protein>
<feature type="transmembrane region" description="Helical" evidence="2">
    <location>
        <begin position="12"/>
        <end position="34"/>
    </location>
</feature>
<feature type="domain" description="AsmA" evidence="3">
    <location>
        <begin position="321"/>
        <end position="545"/>
    </location>
</feature>
<evidence type="ECO:0000256" key="2">
    <source>
        <dbReference type="SAM" id="Phobius"/>
    </source>
</evidence>
<dbReference type="GO" id="GO:0005886">
    <property type="term" value="C:plasma membrane"/>
    <property type="evidence" value="ECO:0007669"/>
    <property type="project" value="TreeGrafter"/>
</dbReference>
<name>A0A6I6MVF6_9CAUL</name>
<accession>A0A6I6MVF6</accession>
<reference evidence="5" key="1">
    <citation type="submission" date="2019-12" db="EMBL/GenBank/DDBJ databases">
        <title>Complete genome of Terracaulis silvestris 0127_4.</title>
        <authorList>
            <person name="Vieira S."/>
            <person name="Riedel T."/>
            <person name="Sproer C."/>
            <person name="Pascual J."/>
            <person name="Boedeker C."/>
            <person name="Overmann J."/>
        </authorList>
    </citation>
    <scope>NUCLEOTIDE SEQUENCE [LARGE SCALE GENOMIC DNA]</scope>
    <source>
        <strain evidence="5">0127_4</strain>
    </source>
</reference>
<proteinExistence type="predicted"/>
<feature type="compositionally biased region" description="Low complexity" evidence="1">
    <location>
        <begin position="645"/>
        <end position="660"/>
    </location>
</feature>
<evidence type="ECO:0000259" key="3">
    <source>
        <dbReference type="Pfam" id="PF05170"/>
    </source>
</evidence>
<evidence type="ECO:0000313" key="4">
    <source>
        <dbReference type="EMBL" id="QGZ96747.1"/>
    </source>
</evidence>
<keyword evidence="5" id="KW-1185">Reference proteome</keyword>
<feature type="compositionally biased region" description="Basic and acidic residues" evidence="1">
    <location>
        <begin position="671"/>
        <end position="694"/>
    </location>
</feature>
<keyword evidence="2" id="KW-0472">Membrane</keyword>
<keyword evidence="2" id="KW-0812">Transmembrane</keyword>
<feature type="region of interest" description="Disordered" evidence="1">
    <location>
        <begin position="627"/>
        <end position="706"/>
    </location>
</feature>
<dbReference type="EMBL" id="CP047045">
    <property type="protein sequence ID" value="QGZ96747.1"/>
    <property type="molecule type" value="Genomic_DNA"/>
</dbReference>
<evidence type="ECO:0000256" key="1">
    <source>
        <dbReference type="SAM" id="MobiDB-lite"/>
    </source>
</evidence>
<dbReference type="PANTHER" id="PTHR30441">
    <property type="entry name" value="DUF748 DOMAIN-CONTAINING PROTEIN"/>
    <property type="match status" value="1"/>
</dbReference>
<dbReference type="RefSeq" id="WP_228445750.1">
    <property type="nucleotide sequence ID" value="NZ_CP047045.1"/>
</dbReference>
<dbReference type="Pfam" id="PF05170">
    <property type="entry name" value="AsmA"/>
    <property type="match status" value="2"/>
</dbReference>
<dbReference type="GO" id="GO:0090313">
    <property type="term" value="P:regulation of protein targeting to membrane"/>
    <property type="evidence" value="ECO:0007669"/>
    <property type="project" value="TreeGrafter"/>
</dbReference>
<feature type="domain" description="AsmA" evidence="3">
    <location>
        <begin position="16"/>
        <end position="239"/>
    </location>
</feature>
<dbReference type="PANTHER" id="PTHR30441:SF4">
    <property type="entry name" value="PROTEIN ASMA"/>
    <property type="match status" value="1"/>
</dbReference>
<evidence type="ECO:0000313" key="5">
    <source>
        <dbReference type="Proteomes" id="UP000431269"/>
    </source>
</evidence>
<keyword evidence="2" id="KW-1133">Transmembrane helix</keyword>
<dbReference type="AlphaFoldDB" id="A0A6I6MVF6"/>
<gene>
    <name evidence="4" type="ORF">DSM104635_03608</name>
</gene>
<sequence length="706" mass="75160">MNFLKKLNWKLIGISLGAVLGVLVLAAGLFIAFFPKDLAAREAERRIEEATDRDLVLGGNVELTFWPALGFSVDQVSLSNPRDFDSVARRGGVEAAETPFLAADRIVFAVAVMPLLRGEIQVKDLILQGADVQLRAKEDGTSNWTFPTDEEEDETTLEDLRLDNVQLIDSMITFQGAEDEAPLTFEDVDATLALESLDSPAQIQAALTYRAERLNVDAGIGLPRAVLEKGETPITAQLRSAPLEVDLSGTFNAETGALNGAIQANGASVRRLLAWVGSPMAEGDGFGAYRVTGQMAREGETTALTELALRMDAIEANGALNLINQENGRLRVTGVLNAPTLDLNTYLPAPAQGDGSGVEVDTAWSADPLDLSGLRALDADLNLTLGALRFQRMSFTNVALALRVANGAADARLTRIALYDGGGTARLIADGAGPTPRIAIELNAENIQAETLLRDAIGFDKIVGRGRLTASLVGTGASQAAIMRSLRGTASFNFNDGQYKGVNLAQMARTLQSFTSGQQAQAQGNATDFAELSANFAVSEGVAATDSLRMLNPFVRLEGRGLINIGSQTVDMRLTPRAVRSIEGQGGDATVAGLGIPFRVSGPWSRVSFRPALEDVVQNQLRDILSRQGGDNPLGSLGEALFGRTPPGEATTETPTPTAESGDAAPTPAPEEERQRPRNPLEEILRRATERNQQKQETPTPAPSTP</sequence>
<dbReference type="KEGG" id="tsv:DSM104635_03608"/>
<dbReference type="InterPro" id="IPR007844">
    <property type="entry name" value="AsmA"/>
</dbReference>
<dbReference type="InterPro" id="IPR052894">
    <property type="entry name" value="AsmA-related"/>
</dbReference>
<dbReference type="Proteomes" id="UP000431269">
    <property type="component" value="Chromosome"/>
</dbReference>
<organism evidence="4 5">
    <name type="scientific">Terricaulis silvestris</name>
    <dbReference type="NCBI Taxonomy" id="2686094"/>
    <lineage>
        <taxon>Bacteria</taxon>
        <taxon>Pseudomonadati</taxon>
        <taxon>Pseudomonadota</taxon>
        <taxon>Alphaproteobacteria</taxon>
        <taxon>Caulobacterales</taxon>
        <taxon>Caulobacteraceae</taxon>
        <taxon>Terricaulis</taxon>
    </lineage>
</organism>